<sequence>MKIPKVKGFEKRPSFHNLALKRTIWQPCSASTNLERLEVWPSHTPLEQGLTHSIKYWPNSEFFKAKCERTNCKVSFPTILEHETEEYGS</sequence>
<dbReference type="AlphaFoldDB" id="A0A4Y2JNX3"/>
<evidence type="ECO:0000313" key="1">
    <source>
        <dbReference type="EMBL" id="GBM91188.1"/>
    </source>
</evidence>
<organism evidence="1 2">
    <name type="scientific">Araneus ventricosus</name>
    <name type="common">Orbweaver spider</name>
    <name type="synonym">Epeira ventricosa</name>
    <dbReference type="NCBI Taxonomy" id="182803"/>
    <lineage>
        <taxon>Eukaryota</taxon>
        <taxon>Metazoa</taxon>
        <taxon>Ecdysozoa</taxon>
        <taxon>Arthropoda</taxon>
        <taxon>Chelicerata</taxon>
        <taxon>Arachnida</taxon>
        <taxon>Araneae</taxon>
        <taxon>Araneomorphae</taxon>
        <taxon>Entelegynae</taxon>
        <taxon>Araneoidea</taxon>
        <taxon>Araneidae</taxon>
        <taxon>Araneus</taxon>
    </lineage>
</organism>
<accession>A0A4Y2JNX3</accession>
<protein>
    <submittedName>
        <fullName evidence="1">Uncharacterized protein</fullName>
    </submittedName>
</protein>
<comment type="caution">
    <text evidence="1">The sequence shown here is derived from an EMBL/GenBank/DDBJ whole genome shotgun (WGS) entry which is preliminary data.</text>
</comment>
<evidence type="ECO:0000313" key="2">
    <source>
        <dbReference type="Proteomes" id="UP000499080"/>
    </source>
</evidence>
<proteinExistence type="predicted"/>
<gene>
    <name evidence="1" type="ORF">AVEN_173507_1</name>
</gene>
<dbReference type="Proteomes" id="UP000499080">
    <property type="component" value="Unassembled WGS sequence"/>
</dbReference>
<keyword evidence="2" id="KW-1185">Reference proteome</keyword>
<reference evidence="1 2" key="1">
    <citation type="journal article" date="2019" name="Sci. Rep.">
        <title>Orb-weaving spider Araneus ventricosus genome elucidates the spidroin gene catalogue.</title>
        <authorList>
            <person name="Kono N."/>
            <person name="Nakamura H."/>
            <person name="Ohtoshi R."/>
            <person name="Moran D.A.P."/>
            <person name="Shinohara A."/>
            <person name="Yoshida Y."/>
            <person name="Fujiwara M."/>
            <person name="Mori M."/>
            <person name="Tomita M."/>
            <person name="Arakawa K."/>
        </authorList>
    </citation>
    <scope>NUCLEOTIDE SEQUENCE [LARGE SCALE GENOMIC DNA]</scope>
</reference>
<name>A0A4Y2JNX3_ARAVE</name>
<dbReference type="EMBL" id="BGPR01003681">
    <property type="protein sequence ID" value="GBM91188.1"/>
    <property type="molecule type" value="Genomic_DNA"/>
</dbReference>